<keyword evidence="1" id="KW-1133">Transmembrane helix</keyword>
<gene>
    <name evidence="2" type="ORF">PAECIP111802_02613</name>
</gene>
<evidence type="ECO:0000313" key="2">
    <source>
        <dbReference type="EMBL" id="CAG7640110.1"/>
    </source>
</evidence>
<organism evidence="2 3">
    <name type="scientific">Paenibacillus allorhizosphaerae</name>
    <dbReference type="NCBI Taxonomy" id="2849866"/>
    <lineage>
        <taxon>Bacteria</taxon>
        <taxon>Bacillati</taxon>
        <taxon>Bacillota</taxon>
        <taxon>Bacilli</taxon>
        <taxon>Bacillales</taxon>
        <taxon>Paenibacillaceae</taxon>
        <taxon>Paenibacillus</taxon>
    </lineage>
</organism>
<reference evidence="2 3" key="1">
    <citation type="submission" date="2021-06" db="EMBL/GenBank/DDBJ databases">
        <authorList>
            <person name="Criscuolo A."/>
        </authorList>
    </citation>
    <scope>NUCLEOTIDE SEQUENCE [LARGE SCALE GENOMIC DNA]</scope>
    <source>
        <strain evidence="3">CIP 111802</strain>
    </source>
</reference>
<dbReference type="EMBL" id="CAJVCE010000006">
    <property type="protein sequence ID" value="CAG7640110.1"/>
    <property type="molecule type" value="Genomic_DNA"/>
</dbReference>
<proteinExistence type="predicted"/>
<keyword evidence="1" id="KW-0812">Transmembrane</keyword>
<name>A0ABM8VGY8_9BACL</name>
<feature type="transmembrane region" description="Helical" evidence="1">
    <location>
        <begin position="14"/>
        <end position="34"/>
    </location>
</feature>
<evidence type="ECO:0000313" key="3">
    <source>
        <dbReference type="Proteomes" id="UP000730618"/>
    </source>
</evidence>
<keyword evidence="3" id="KW-1185">Reference proteome</keyword>
<keyword evidence="1" id="KW-0472">Membrane</keyword>
<comment type="caution">
    <text evidence="2">The sequence shown here is derived from an EMBL/GenBank/DDBJ whole genome shotgun (WGS) entry which is preliminary data.</text>
</comment>
<protein>
    <submittedName>
        <fullName evidence="2">Uncharacterized protein</fullName>
    </submittedName>
</protein>
<accession>A0ABM8VGY8</accession>
<evidence type="ECO:0000256" key="1">
    <source>
        <dbReference type="SAM" id="Phobius"/>
    </source>
</evidence>
<sequence length="70" mass="8440">MWQIGVSIVFFIEYWYLLASVAAFIIFVLMFNIMRRKKRLKIHQEFLKKGKLTAAICMYPYSVFTTLRVR</sequence>
<dbReference type="Proteomes" id="UP000730618">
    <property type="component" value="Unassembled WGS sequence"/>
</dbReference>